<dbReference type="NCBIfam" id="TIGR00369">
    <property type="entry name" value="unchar_dom_1"/>
    <property type="match status" value="1"/>
</dbReference>
<organism evidence="3 4">
    <name type="scientific">Pseudooceanicola pacificus</name>
    <dbReference type="NCBI Taxonomy" id="2676438"/>
    <lineage>
        <taxon>Bacteria</taxon>
        <taxon>Pseudomonadati</taxon>
        <taxon>Pseudomonadota</taxon>
        <taxon>Alphaproteobacteria</taxon>
        <taxon>Rhodobacterales</taxon>
        <taxon>Paracoccaceae</taxon>
        <taxon>Pseudooceanicola</taxon>
    </lineage>
</organism>
<sequence>MDLRMDAAELQVFLEREFPQVNNEYRIEALAPHSISVRLAVQNRHLRPGGTVSGPTMFALADVTVYLAVLAMIGPRALAVTTNCSIDFMRRPASGADLIAECKLLKLGRILAVGDVLIHSDGVAAPVARATLTYSIPPVGVETASPAGA</sequence>
<keyword evidence="4" id="KW-1185">Reference proteome</keyword>
<dbReference type="InterPro" id="IPR029069">
    <property type="entry name" value="HotDog_dom_sf"/>
</dbReference>
<keyword evidence="1" id="KW-0378">Hydrolase</keyword>
<gene>
    <name evidence="3" type="ORF">GLS40_12450</name>
</gene>
<name>A0A844WE64_9RHOB</name>
<dbReference type="Pfam" id="PF03061">
    <property type="entry name" value="4HBT"/>
    <property type="match status" value="1"/>
</dbReference>
<dbReference type="AlphaFoldDB" id="A0A844WE64"/>
<dbReference type="GO" id="GO:0016289">
    <property type="term" value="F:acyl-CoA hydrolase activity"/>
    <property type="evidence" value="ECO:0007669"/>
    <property type="project" value="UniProtKB-ARBA"/>
</dbReference>
<comment type="caution">
    <text evidence="3">The sequence shown here is derived from an EMBL/GenBank/DDBJ whole genome shotgun (WGS) entry which is preliminary data.</text>
</comment>
<feature type="domain" description="Thioesterase" evidence="2">
    <location>
        <begin position="49"/>
        <end position="122"/>
    </location>
</feature>
<dbReference type="Proteomes" id="UP000443843">
    <property type="component" value="Unassembled WGS sequence"/>
</dbReference>
<dbReference type="Gene3D" id="3.10.129.10">
    <property type="entry name" value="Hotdog Thioesterase"/>
    <property type="match status" value="1"/>
</dbReference>
<dbReference type="RefSeq" id="WP_160383062.1">
    <property type="nucleotide sequence ID" value="NZ_WNXQ01000007.1"/>
</dbReference>
<accession>A0A844WE64</accession>
<evidence type="ECO:0000313" key="4">
    <source>
        <dbReference type="Proteomes" id="UP000443843"/>
    </source>
</evidence>
<dbReference type="InterPro" id="IPR003736">
    <property type="entry name" value="PAAI_dom"/>
</dbReference>
<dbReference type="SUPFAM" id="SSF54637">
    <property type="entry name" value="Thioesterase/thiol ester dehydrase-isomerase"/>
    <property type="match status" value="1"/>
</dbReference>
<evidence type="ECO:0000256" key="1">
    <source>
        <dbReference type="ARBA" id="ARBA00022801"/>
    </source>
</evidence>
<dbReference type="CDD" id="cd03443">
    <property type="entry name" value="PaaI_thioesterase"/>
    <property type="match status" value="1"/>
</dbReference>
<dbReference type="EMBL" id="WNXQ01000007">
    <property type="protein sequence ID" value="MWB78842.1"/>
    <property type="molecule type" value="Genomic_DNA"/>
</dbReference>
<evidence type="ECO:0000259" key="2">
    <source>
        <dbReference type="Pfam" id="PF03061"/>
    </source>
</evidence>
<evidence type="ECO:0000313" key="3">
    <source>
        <dbReference type="EMBL" id="MWB78842.1"/>
    </source>
</evidence>
<proteinExistence type="predicted"/>
<dbReference type="InterPro" id="IPR006683">
    <property type="entry name" value="Thioestr_dom"/>
</dbReference>
<reference evidence="3 4" key="1">
    <citation type="submission" date="2019-11" db="EMBL/GenBank/DDBJ databases">
        <title>Pseudooceanicola pacifica sp. nov., isolated from deep-sea sediment of the Pacific Ocean.</title>
        <authorList>
            <person name="Lyu L."/>
        </authorList>
    </citation>
    <scope>NUCLEOTIDE SEQUENCE [LARGE SCALE GENOMIC DNA]</scope>
    <source>
        <strain evidence="3 4">216_PA32_1</strain>
    </source>
</reference>
<protein>
    <submittedName>
        <fullName evidence="3">Hotdog fold thioesterase</fullName>
    </submittedName>
</protein>